<dbReference type="RefSeq" id="WP_258386183.1">
    <property type="nucleotide sequence ID" value="NZ_CP091430.1"/>
</dbReference>
<feature type="transmembrane region" description="Helical" evidence="7">
    <location>
        <begin position="340"/>
        <end position="361"/>
    </location>
</feature>
<proteinExistence type="inferred from homology"/>
<evidence type="ECO:0000313" key="8">
    <source>
        <dbReference type="EMBL" id="UVI30113.1"/>
    </source>
</evidence>
<dbReference type="NCBIfam" id="NF008502">
    <property type="entry name" value="PRK11412.1"/>
    <property type="match status" value="1"/>
</dbReference>
<dbReference type="Proteomes" id="UP001057877">
    <property type="component" value="Chromosome"/>
</dbReference>
<comment type="similarity">
    <text evidence="2">Belongs to the nucleobase:cation symporter-2 (NCS2) (TC 2.A.40) family.</text>
</comment>
<feature type="transmembrane region" description="Helical" evidence="7">
    <location>
        <begin position="278"/>
        <end position="304"/>
    </location>
</feature>
<keyword evidence="3" id="KW-0813">Transport</keyword>
<dbReference type="EMBL" id="CP091430">
    <property type="protein sequence ID" value="UVI30113.1"/>
    <property type="molecule type" value="Genomic_DNA"/>
</dbReference>
<evidence type="ECO:0000313" key="9">
    <source>
        <dbReference type="Proteomes" id="UP001057877"/>
    </source>
</evidence>
<keyword evidence="5 7" id="KW-1133">Transmembrane helix</keyword>
<feature type="transmembrane region" description="Helical" evidence="7">
    <location>
        <begin position="373"/>
        <end position="395"/>
    </location>
</feature>
<feature type="transmembrane region" description="Helical" evidence="7">
    <location>
        <begin position="167"/>
        <end position="183"/>
    </location>
</feature>
<protein>
    <submittedName>
        <fullName evidence="8">Uracil/xanthine transporter</fullName>
    </submittedName>
</protein>
<feature type="transmembrane region" description="Helical" evidence="7">
    <location>
        <begin position="104"/>
        <end position="122"/>
    </location>
</feature>
<feature type="transmembrane region" description="Helical" evidence="7">
    <location>
        <begin position="401"/>
        <end position="420"/>
    </location>
</feature>
<accession>A0ABY5S9C8</accession>
<evidence type="ECO:0000256" key="3">
    <source>
        <dbReference type="ARBA" id="ARBA00022448"/>
    </source>
</evidence>
<keyword evidence="4 7" id="KW-0812">Transmembrane</keyword>
<feature type="transmembrane region" description="Helical" evidence="7">
    <location>
        <begin position="43"/>
        <end position="64"/>
    </location>
</feature>
<feature type="transmembrane region" description="Helical" evidence="7">
    <location>
        <begin position="188"/>
        <end position="205"/>
    </location>
</feature>
<feature type="transmembrane region" description="Helical" evidence="7">
    <location>
        <begin position="76"/>
        <end position="98"/>
    </location>
</feature>
<evidence type="ECO:0000256" key="2">
    <source>
        <dbReference type="ARBA" id="ARBA00008821"/>
    </source>
</evidence>
<dbReference type="NCBIfam" id="NF037981">
    <property type="entry name" value="NCS2_1"/>
    <property type="match status" value="1"/>
</dbReference>
<evidence type="ECO:0000256" key="7">
    <source>
        <dbReference type="SAM" id="Phobius"/>
    </source>
</evidence>
<gene>
    <name evidence="8" type="ORF">L1F29_32880</name>
</gene>
<dbReference type="InterPro" id="IPR006043">
    <property type="entry name" value="NCS2"/>
</dbReference>
<dbReference type="Pfam" id="PF00860">
    <property type="entry name" value="Xan_ur_permease"/>
    <property type="match status" value="1"/>
</dbReference>
<reference evidence="8" key="1">
    <citation type="submission" date="2022-01" db="EMBL/GenBank/DDBJ databases">
        <title>Paenibacillus spongiae sp. nov., isolated from marine sponge.</title>
        <authorList>
            <person name="Li Z."/>
            <person name="Zhang M."/>
        </authorList>
    </citation>
    <scope>NUCLEOTIDE SEQUENCE</scope>
    <source>
        <strain evidence="8">PHS-Z3</strain>
    </source>
</reference>
<keyword evidence="6 7" id="KW-0472">Membrane</keyword>
<evidence type="ECO:0000256" key="1">
    <source>
        <dbReference type="ARBA" id="ARBA00004141"/>
    </source>
</evidence>
<name>A0ABY5S9C8_9BACL</name>
<sequence length="438" mass="46835">MMQMQFTPKIGLAGVQWMFFILTNTVVVPLTLGQAFQLPAAQIAYALQFSFILTGLICMLQALFGHRYALMDGPAGLWWGITLSLAASASMGGSSLAAVGGALAVGYMLSGLMMAVLGWLGFVKILIKLFNPVVISVSLFLLTVQLMRNFFTGMLGIQENGQLNPSVALLSIGIALFVAVVYLKAPGWLSNFALLLGIMLGWLVYELCFPGAGGSEQLAAGAGKVKLFPWGEPRLDYGILITSFVVGLINMSNTITALTAAEKLYGQTSTEGQYRRSFLLTGLFTMIAPVFGMIPFGTFASSLGLLESTKILRREALVVGGGLFLFLGLIPPLGHWFSKLPLSVGSAVLFIAYLQMFGTAVRTIKGIAFDSKSIYRLALPLLLGICIMTMPPVVFAGLPAYIRPLAGNGLVIGIIMAIILENCVNWRRLGDPSAGKHA</sequence>
<feature type="transmembrane region" description="Helical" evidence="7">
    <location>
        <begin position="316"/>
        <end position="334"/>
    </location>
</feature>
<evidence type="ECO:0000256" key="4">
    <source>
        <dbReference type="ARBA" id="ARBA00022692"/>
    </source>
</evidence>
<comment type="subcellular location">
    <subcellularLocation>
        <location evidence="1">Membrane</location>
        <topology evidence="1">Multi-pass membrane protein</topology>
    </subcellularLocation>
</comment>
<keyword evidence="9" id="KW-1185">Reference proteome</keyword>
<dbReference type="PANTHER" id="PTHR42810:SF6">
    <property type="entry name" value="PURINE PERMEASE YBBY-RELATED"/>
    <property type="match status" value="1"/>
</dbReference>
<organism evidence="8 9">
    <name type="scientific">Paenibacillus spongiae</name>
    <dbReference type="NCBI Taxonomy" id="2909671"/>
    <lineage>
        <taxon>Bacteria</taxon>
        <taxon>Bacillati</taxon>
        <taxon>Bacillota</taxon>
        <taxon>Bacilli</taxon>
        <taxon>Bacillales</taxon>
        <taxon>Paenibacillaceae</taxon>
        <taxon>Paenibacillus</taxon>
    </lineage>
</organism>
<dbReference type="PANTHER" id="PTHR42810">
    <property type="entry name" value="PURINE PERMEASE C1399.01C-RELATED"/>
    <property type="match status" value="1"/>
</dbReference>
<feature type="transmembrane region" description="Helical" evidence="7">
    <location>
        <begin position="129"/>
        <end position="147"/>
    </location>
</feature>
<evidence type="ECO:0000256" key="6">
    <source>
        <dbReference type="ARBA" id="ARBA00023136"/>
    </source>
</evidence>
<evidence type="ECO:0000256" key="5">
    <source>
        <dbReference type="ARBA" id="ARBA00022989"/>
    </source>
</evidence>